<gene>
    <name evidence="1" type="ORF">KNV97_13215</name>
</gene>
<dbReference type="EMBL" id="CP076643">
    <property type="protein sequence ID" value="QXO19147.1"/>
    <property type="molecule type" value="Genomic_DNA"/>
</dbReference>
<dbReference type="Proteomes" id="UP000694232">
    <property type="component" value="Chromosome 1"/>
</dbReference>
<dbReference type="RefSeq" id="WP_218563317.1">
    <property type="nucleotide sequence ID" value="NZ_CP076643.1"/>
</dbReference>
<dbReference type="PROSITE" id="PS51257">
    <property type="entry name" value="PROKAR_LIPOPROTEIN"/>
    <property type="match status" value="1"/>
</dbReference>
<evidence type="ECO:0000313" key="2">
    <source>
        <dbReference type="Proteomes" id="UP000694232"/>
    </source>
</evidence>
<dbReference type="AlphaFoldDB" id="A0A975UCL3"/>
<sequence>MNAKLTITANLLAATLLTGCGGGGGGGGGSTPAPVAYFNVSFVRLQAVGADANASCQNFGFSDDQQEKAIGYRATADSETSRFSIVIHNADGSVVNTYSSDQIGASSTSYRFRQSAVPSDGFVSFVVKSELGSYRATTFAKNLLPSSFQLGLRSSLASSTCIASTSTAEVTRSAYINDSDNRNDYYGFNTYSQDLTSIDSHYSVGGFLSEGELDLTSLSGKQVFAVRYSNSLSDGSRGDLGALQSFKLLSLSNIREGSSNQILLDNVDDSGRTWTAPTDSSISLSQANMFVYRTGTGALMWQPMSASASTSAYSYDSSIGDSNYYVNLTGSLDTWSMSHTENVTTPSADHDSSATITGLNLPSAANPVLYNCGSASNAGGQCLTIPDNSFSQDNTIVRIARYLGTDAIHTVYANYGTDVPVMSFDDLNETLQDFLLGAAGIAEVSLFKADSDQNYDSFTYGHSGAYAIAGLETSTTRFSDPVTLLSSVQQQEAYQDELKYQPHTWLSASF</sequence>
<proteinExistence type="predicted"/>
<accession>A0A975UCL3</accession>
<name>A0A975UCL3_9VIBR</name>
<reference evidence="1" key="1">
    <citation type="submission" date="2021-06" db="EMBL/GenBank/DDBJ databases">
        <title>Vibrio nov. sp., novel gut bacterium isolated from Yellow Sea oyster.</title>
        <authorList>
            <person name="Muhammad N."/>
            <person name="Nguyen T.H."/>
            <person name="Lee Y.-J."/>
            <person name="Ko J."/>
            <person name="Kim S.-G."/>
        </authorList>
    </citation>
    <scope>NUCLEOTIDE SEQUENCE</scope>
    <source>
        <strain evidence="1">OG9-811</strain>
    </source>
</reference>
<keyword evidence="2" id="KW-1185">Reference proteome</keyword>
<evidence type="ECO:0000313" key="1">
    <source>
        <dbReference type="EMBL" id="QXO19147.1"/>
    </source>
</evidence>
<protein>
    <submittedName>
        <fullName evidence="1">Uncharacterized protein</fullName>
    </submittedName>
</protein>
<organism evidence="1 2">
    <name type="scientific">Vibrio ostreae</name>
    <dbReference type="NCBI Taxonomy" id="2841925"/>
    <lineage>
        <taxon>Bacteria</taxon>
        <taxon>Pseudomonadati</taxon>
        <taxon>Pseudomonadota</taxon>
        <taxon>Gammaproteobacteria</taxon>
        <taxon>Vibrionales</taxon>
        <taxon>Vibrionaceae</taxon>
        <taxon>Vibrio</taxon>
    </lineage>
</organism>
<dbReference type="KEGG" id="vos:KNV97_13215"/>